<evidence type="ECO:0000256" key="3">
    <source>
        <dbReference type="ARBA" id="ARBA00022475"/>
    </source>
</evidence>
<comment type="caution">
    <text evidence="10">The sequence shown here is derived from an EMBL/GenBank/DDBJ whole genome shotgun (WGS) entry which is preliminary data.</text>
</comment>
<dbReference type="Gene3D" id="3.30.240.20">
    <property type="entry name" value="bsu07140 like domains"/>
    <property type="match status" value="1"/>
</dbReference>
<keyword evidence="3" id="KW-1003">Cell membrane</keyword>
<evidence type="ECO:0000313" key="11">
    <source>
        <dbReference type="Proteomes" id="UP001597347"/>
    </source>
</evidence>
<evidence type="ECO:0000256" key="2">
    <source>
        <dbReference type="ARBA" id="ARBA00006448"/>
    </source>
</evidence>
<dbReference type="Pfam" id="PF20730">
    <property type="entry name" value="YetF_N"/>
    <property type="match status" value="1"/>
</dbReference>
<dbReference type="EMBL" id="JBHUEA010000001">
    <property type="protein sequence ID" value="MFD1719995.1"/>
    <property type="molecule type" value="Genomic_DNA"/>
</dbReference>
<dbReference type="Pfam" id="PF04239">
    <property type="entry name" value="DUF421"/>
    <property type="match status" value="1"/>
</dbReference>
<sequence>MWFDDWADVLRVLAVGSTSYVALVLLLRASGKRTLSQLNAFDFIVTVALGSTLATILLSSDVSWVEGVTALVLLVGLQFGFATVSARWPRTRAAMTSTPAVLLRDGEILLDTLERSRLTESEVRQAVRSAGAGDLALVAAVVLETDGKLSVITTEQVGDGSALADVADAGSRRDA</sequence>
<reference evidence="11" key="1">
    <citation type="journal article" date="2019" name="Int. J. Syst. Evol. Microbiol.">
        <title>The Global Catalogue of Microorganisms (GCM) 10K type strain sequencing project: providing services to taxonomists for standard genome sequencing and annotation.</title>
        <authorList>
            <consortium name="The Broad Institute Genomics Platform"/>
            <consortium name="The Broad Institute Genome Sequencing Center for Infectious Disease"/>
            <person name="Wu L."/>
            <person name="Ma J."/>
        </authorList>
    </citation>
    <scope>NUCLEOTIDE SEQUENCE [LARGE SCALE GENOMIC DNA]</scope>
    <source>
        <strain evidence="11">CGMCC 1.12471</strain>
    </source>
</reference>
<name>A0ABW4LBC7_9MICO</name>
<evidence type="ECO:0000256" key="7">
    <source>
        <dbReference type="SAM" id="Phobius"/>
    </source>
</evidence>
<dbReference type="RefSeq" id="WP_377931202.1">
    <property type="nucleotide sequence ID" value="NZ_JBHUEA010000001.1"/>
</dbReference>
<dbReference type="Proteomes" id="UP001597347">
    <property type="component" value="Unassembled WGS sequence"/>
</dbReference>
<dbReference type="PANTHER" id="PTHR34582">
    <property type="entry name" value="UPF0702 TRANSMEMBRANE PROTEIN YCAP"/>
    <property type="match status" value="1"/>
</dbReference>
<keyword evidence="5 7" id="KW-1133">Transmembrane helix</keyword>
<feature type="transmembrane region" description="Helical" evidence="7">
    <location>
        <begin position="39"/>
        <end position="58"/>
    </location>
</feature>
<evidence type="ECO:0000259" key="8">
    <source>
        <dbReference type="Pfam" id="PF04239"/>
    </source>
</evidence>
<evidence type="ECO:0000256" key="6">
    <source>
        <dbReference type="ARBA" id="ARBA00023136"/>
    </source>
</evidence>
<dbReference type="InterPro" id="IPR007353">
    <property type="entry name" value="DUF421"/>
</dbReference>
<protein>
    <submittedName>
        <fullName evidence="10">DUF421 domain-containing protein</fullName>
    </submittedName>
</protein>
<evidence type="ECO:0000259" key="9">
    <source>
        <dbReference type="Pfam" id="PF20730"/>
    </source>
</evidence>
<feature type="transmembrane region" description="Helical" evidence="7">
    <location>
        <begin position="6"/>
        <end position="27"/>
    </location>
</feature>
<keyword evidence="11" id="KW-1185">Reference proteome</keyword>
<evidence type="ECO:0000256" key="1">
    <source>
        <dbReference type="ARBA" id="ARBA00004651"/>
    </source>
</evidence>
<evidence type="ECO:0000256" key="4">
    <source>
        <dbReference type="ARBA" id="ARBA00022692"/>
    </source>
</evidence>
<comment type="subcellular location">
    <subcellularLocation>
        <location evidence="1">Cell membrane</location>
        <topology evidence="1">Multi-pass membrane protein</topology>
    </subcellularLocation>
</comment>
<evidence type="ECO:0000256" key="5">
    <source>
        <dbReference type="ARBA" id="ARBA00022989"/>
    </source>
</evidence>
<dbReference type="PANTHER" id="PTHR34582:SF6">
    <property type="entry name" value="UPF0702 TRANSMEMBRANE PROTEIN YCAP"/>
    <property type="match status" value="1"/>
</dbReference>
<feature type="transmembrane region" description="Helical" evidence="7">
    <location>
        <begin position="64"/>
        <end position="86"/>
    </location>
</feature>
<comment type="similarity">
    <text evidence="2">Belongs to the UPF0702 family.</text>
</comment>
<accession>A0ABW4LBC7</accession>
<evidence type="ECO:0000313" key="10">
    <source>
        <dbReference type="EMBL" id="MFD1719995.1"/>
    </source>
</evidence>
<feature type="domain" description="YetF-like N-terminal transmembrane" evidence="9">
    <location>
        <begin position="20"/>
        <end position="77"/>
    </location>
</feature>
<proteinExistence type="inferred from homology"/>
<keyword evidence="4 7" id="KW-0812">Transmembrane</keyword>
<gene>
    <name evidence="10" type="ORF">ACFSBI_00395</name>
</gene>
<dbReference type="InterPro" id="IPR048454">
    <property type="entry name" value="YetF_N"/>
</dbReference>
<organism evidence="10 11">
    <name type="scientific">Amnibacterium endophyticum</name>
    <dbReference type="NCBI Taxonomy" id="2109337"/>
    <lineage>
        <taxon>Bacteria</taxon>
        <taxon>Bacillati</taxon>
        <taxon>Actinomycetota</taxon>
        <taxon>Actinomycetes</taxon>
        <taxon>Micrococcales</taxon>
        <taxon>Microbacteriaceae</taxon>
        <taxon>Amnibacterium</taxon>
    </lineage>
</organism>
<feature type="domain" description="YetF C-terminal" evidence="8">
    <location>
        <begin position="87"/>
        <end position="156"/>
    </location>
</feature>
<keyword evidence="6 7" id="KW-0472">Membrane</keyword>
<dbReference type="InterPro" id="IPR023090">
    <property type="entry name" value="UPF0702_alpha/beta_dom_sf"/>
</dbReference>